<dbReference type="InterPro" id="IPR014917">
    <property type="entry name" value="DUF1800"/>
</dbReference>
<evidence type="ECO:0000313" key="2">
    <source>
        <dbReference type="EMBL" id="MQY45548.1"/>
    </source>
</evidence>
<gene>
    <name evidence="2" type="ORF">GAO09_05655</name>
</gene>
<evidence type="ECO:0000313" key="3">
    <source>
        <dbReference type="Proteomes" id="UP000435138"/>
    </source>
</evidence>
<feature type="region of interest" description="Disordered" evidence="1">
    <location>
        <begin position="362"/>
        <end position="418"/>
    </location>
</feature>
<dbReference type="RefSeq" id="WP_153353072.1">
    <property type="nucleotide sequence ID" value="NZ_JAYKOO010000001.1"/>
</dbReference>
<reference evidence="2 3" key="1">
    <citation type="submission" date="2019-11" db="EMBL/GenBank/DDBJ databases">
        <title>Genome analysis of Rhizobacterium cereale a novel genus and species isolated from maize roots in North Spain.</title>
        <authorList>
            <person name="Menendez E."/>
            <person name="Flores-Felix J.D."/>
            <person name="Ramirez-Bahena M.-H."/>
            <person name="Igual J.M."/>
            <person name="Garcia-Fraile P."/>
            <person name="Peix A."/>
            <person name="Velazquez E."/>
        </authorList>
    </citation>
    <scope>NUCLEOTIDE SEQUENCE [LARGE SCALE GENOMIC DNA]</scope>
    <source>
        <strain evidence="2 3">RZME27</strain>
    </source>
</reference>
<proteinExistence type="predicted"/>
<dbReference type="EMBL" id="WIXI01000034">
    <property type="protein sequence ID" value="MQY45548.1"/>
    <property type="molecule type" value="Genomic_DNA"/>
</dbReference>
<name>A0A6A8A6Q6_9HYPH</name>
<dbReference type="Proteomes" id="UP000435138">
    <property type="component" value="Unassembled WGS sequence"/>
</dbReference>
<dbReference type="AlphaFoldDB" id="A0A6A8A6Q6"/>
<evidence type="ECO:0000256" key="1">
    <source>
        <dbReference type="SAM" id="MobiDB-lite"/>
    </source>
</evidence>
<accession>A0A6A8A6Q6</accession>
<keyword evidence="3" id="KW-1185">Reference proteome</keyword>
<protein>
    <submittedName>
        <fullName evidence="2">DUF1800 family protein</fullName>
    </submittedName>
</protein>
<dbReference type="Pfam" id="PF08811">
    <property type="entry name" value="DUF1800"/>
    <property type="match status" value="1"/>
</dbReference>
<sequence length="524" mass="56967">MTLSRPTMAAIRFGYGLKPGEENAPASAADLIKQVERGAKAKARFPREGFDGRRETALRLLSVRAVEAKAAQAGKPNPDLRRDTLREADRMLRRDSFARIMQAVHSQNGFFERLASFWIDHFSVNARKTYAMRMIVSLFEAEAIRPNIGGPFVNLLHSAVLHPAMLFYLDQNRSVGPESQAGLRNGTGLNENLGRELLELHTMGAGSGYTQEDVRGAALILTGVTVDARTLEVGYRRQRAEPGRLSLLGKVYGEEGRTDADHVAMLDDLAKRPETAKHVCRKLVKYFIADEPPTEIIDAMVAAWTASDGNLTAVYQAMLDHPRAWEGEGQKFKPPFDFVVSGLRALDAKEAELTALAKALDDEDAEVPVRPEEAEDGDDMVQAEKPGPRGADMGRPDAVASAEDGASSDIKKSATKAAAPKPGYARAVTFGALRRMGQPVWQPPSPAGFADDAGAWLSPSQLSERIAWARLAVRGLGKDLDPPGFLTATLADAARPDTTKIVAQAPNKVHGLTMVLVSPEFNRR</sequence>
<organism evidence="2 3">
    <name type="scientific">Endobacterium cereale</name>
    <dbReference type="NCBI Taxonomy" id="2663029"/>
    <lineage>
        <taxon>Bacteria</taxon>
        <taxon>Pseudomonadati</taxon>
        <taxon>Pseudomonadota</taxon>
        <taxon>Alphaproteobacteria</taxon>
        <taxon>Hyphomicrobiales</taxon>
        <taxon>Rhizobiaceae</taxon>
        <taxon>Endobacterium</taxon>
    </lineage>
</organism>
<comment type="caution">
    <text evidence="2">The sequence shown here is derived from an EMBL/GenBank/DDBJ whole genome shotgun (WGS) entry which is preliminary data.</text>
</comment>